<dbReference type="EMBL" id="AP025591">
    <property type="protein sequence ID" value="BDG06353.1"/>
    <property type="molecule type" value="Genomic_DNA"/>
</dbReference>
<evidence type="ECO:0000256" key="5">
    <source>
        <dbReference type="ARBA" id="ARBA00022694"/>
    </source>
</evidence>
<evidence type="ECO:0000256" key="7">
    <source>
        <dbReference type="ARBA" id="ARBA00022741"/>
    </source>
</evidence>
<gene>
    <name evidence="11" type="ORF">AMOR_53490</name>
</gene>
<dbReference type="RefSeq" id="WP_404800922.1">
    <property type="nucleotide sequence ID" value="NZ_AP025591.1"/>
</dbReference>
<keyword evidence="12" id="KW-1185">Reference proteome</keyword>
<evidence type="ECO:0000256" key="3">
    <source>
        <dbReference type="ARBA" id="ARBA00019010"/>
    </source>
</evidence>
<evidence type="ECO:0000256" key="2">
    <source>
        <dbReference type="ARBA" id="ARBA00007599"/>
    </source>
</evidence>
<evidence type="ECO:0000313" key="12">
    <source>
        <dbReference type="Proteomes" id="UP001162891"/>
    </source>
</evidence>
<dbReference type="Gene3D" id="3.40.50.300">
    <property type="entry name" value="P-loop containing nucleotide triphosphate hydrolases"/>
    <property type="match status" value="1"/>
</dbReference>
<dbReference type="PANTHER" id="PTHR33540:SF2">
    <property type="entry name" value="TRNA THREONYLCARBAMOYLADENOSINE BIOSYNTHESIS PROTEIN TSAE"/>
    <property type="match status" value="1"/>
</dbReference>
<comment type="similarity">
    <text evidence="2">Belongs to the TsaE family.</text>
</comment>
<dbReference type="Pfam" id="PF02367">
    <property type="entry name" value="TsaE"/>
    <property type="match status" value="1"/>
</dbReference>
<reference evidence="12" key="1">
    <citation type="journal article" date="2022" name="Int. J. Syst. Evol. Microbiol.">
        <title>Anaeromyxobacter oryzae sp. nov., Anaeromyxobacter diazotrophicus sp. nov. and Anaeromyxobacter paludicola sp. nov., isolated from paddy soils.</title>
        <authorList>
            <person name="Itoh H."/>
            <person name="Xu Z."/>
            <person name="Mise K."/>
            <person name="Masuda Y."/>
            <person name="Ushijima N."/>
            <person name="Hayakawa C."/>
            <person name="Shiratori Y."/>
            <person name="Senoo K."/>
        </authorList>
    </citation>
    <scope>NUCLEOTIDE SEQUENCE [LARGE SCALE GENOMIC DNA]</scope>
    <source>
        <strain evidence="12">Red232</strain>
    </source>
</reference>
<dbReference type="NCBIfam" id="TIGR00150">
    <property type="entry name" value="T6A_YjeE"/>
    <property type="match status" value="1"/>
</dbReference>
<evidence type="ECO:0000313" key="11">
    <source>
        <dbReference type="EMBL" id="BDG06353.1"/>
    </source>
</evidence>
<comment type="subcellular location">
    <subcellularLocation>
        <location evidence="1">Cytoplasm</location>
    </subcellularLocation>
</comment>
<dbReference type="SUPFAM" id="SSF52540">
    <property type="entry name" value="P-loop containing nucleoside triphosphate hydrolases"/>
    <property type="match status" value="1"/>
</dbReference>
<keyword evidence="6" id="KW-0479">Metal-binding</keyword>
<dbReference type="InterPro" id="IPR027417">
    <property type="entry name" value="P-loop_NTPase"/>
</dbReference>
<accession>A0ABM7X3I2</accession>
<keyword evidence="4" id="KW-0963">Cytoplasm</keyword>
<keyword evidence="8" id="KW-0067">ATP-binding</keyword>
<sequence length="169" mass="17746">MTPERFTAARTTRSAAATRALGARLGALLEPGDVVALEGDLGAGKTQLVRGACEGAEVPADEVSSPSFAIVATYRGRLPVHHADLYRIADEDELYGTGFGDLVGADGALLVEWADRIPGALPRERLTIRLAHDPVKPSVRHVELEGIGARHAALARALAARAVPAGRSR</sequence>
<dbReference type="InterPro" id="IPR003442">
    <property type="entry name" value="T6A_TsaE"/>
</dbReference>
<evidence type="ECO:0000256" key="4">
    <source>
        <dbReference type="ARBA" id="ARBA00022490"/>
    </source>
</evidence>
<organism evidence="11 12">
    <name type="scientific">Anaeromyxobacter oryzae</name>
    <dbReference type="NCBI Taxonomy" id="2918170"/>
    <lineage>
        <taxon>Bacteria</taxon>
        <taxon>Pseudomonadati</taxon>
        <taxon>Myxococcota</taxon>
        <taxon>Myxococcia</taxon>
        <taxon>Myxococcales</taxon>
        <taxon>Cystobacterineae</taxon>
        <taxon>Anaeromyxobacteraceae</taxon>
        <taxon>Anaeromyxobacter</taxon>
    </lineage>
</organism>
<evidence type="ECO:0000256" key="10">
    <source>
        <dbReference type="ARBA" id="ARBA00032441"/>
    </source>
</evidence>
<keyword evidence="5" id="KW-0819">tRNA processing</keyword>
<evidence type="ECO:0000256" key="6">
    <source>
        <dbReference type="ARBA" id="ARBA00022723"/>
    </source>
</evidence>
<dbReference type="PANTHER" id="PTHR33540">
    <property type="entry name" value="TRNA THREONYLCARBAMOYLADENOSINE BIOSYNTHESIS PROTEIN TSAE"/>
    <property type="match status" value="1"/>
</dbReference>
<keyword evidence="9" id="KW-0460">Magnesium</keyword>
<evidence type="ECO:0000256" key="1">
    <source>
        <dbReference type="ARBA" id="ARBA00004496"/>
    </source>
</evidence>
<name>A0ABM7X3I2_9BACT</name>
<keyword evidence="7" id="KW-0547">Nucleotide-binding</keyword>
<protein>
    <recommendedName>
        <fullName evidence="3">tRNA threonylcarbamoyladenosine biosynthesis protein TsaE</fullName>
    </recommendedName>
    <alternativeName>
        <fullName evidence="10">t(6)A37 threonylcarbamoyladenosine biosynthesis protein TsaE</fullName>
    </alternativeName>
</protein>
<dbReference type="Proteomes" id="UP001162891">
    <property type="component" value="Chromosome"/>
</dbReference>
<evidence type="ECO:0000256" key="9">
    <source>
        <dbReference type="ARBA" id="ARBA00022842"/>
    </source>
</evidence>
<evidence type="ECO:0000256" key="8">
    <source>
        <dbReference type="ARBA" id="ARBA00022840"/>
    </source>
</evidence>
<proteinExistence type="inferred from homology"/>